<dbReference type="Proteomes" id="UP000218272">
    <property type="component" value="Chromosome SCLO_1"/>
</dbReference>
<protein>
    <submittedName>
        <fullName evidence="1">Glycosyl transferase family 1</fullName>
    </submittedName>
</protein>
<keyword evidence="2" id="KW-1185">Reference proteome</keyword>
<dbReference type="Gene3D" id="3.40.50.2000">
    <property type="entry name" value="Glycogen Phosphorylase B"/>
    <property type="match status" value="2"/>
</dbReference>
<dbReference type="PANTHER" id="PTHR12526:SF600">
    <property type="entry name" value="GLYCOSYL TRANSFERASE GROUP 1"/>
    <property type="match status" value="1"/>
</dbReference>
<gene>
    <name evidence="1" type="ORF">SCLO_1010240</name>
</gene>
<evidence type="ECO:0000313" key="1">
    <source>
        <dbReference type="EMBL" id="BAV64064.1"/>
    </source>
</evidence>
<organism evidence="1 2">
    <name type="scientific">Sphingobium cloacae</name>
    <dbReference type="NCBI Taxonomy" id="120107"/>
    <lineage>
        <taxon>Bacteria</taxon>
        <taxon>Pseudomonadati</taxon>
        <taxon>Pseudomonadota</taxon>
        <taxon>Alphaproteobacteria</taxon>
        <taxon>Sphingomonadales</taxon>
        <taxon>Sphingomonadaceae</taxon>
        <taxon>Sphingobium</taxon>
    </lineage>
</organism>
<dbReference type="CDD" id="cd03801">
    <property type="entry name" value="GT4_PimA-like"/>
    <property type="match status" value="1"/>
</dbReference>
<dbReference type="Pfam" id="PF13692">
    <property type="entry name" value="Glyco_trans_1_4"/>
    <property type="match status" value="1"/>
</dbReference>
<accession>A0A1E1F0N4</accession>
<dbReference type="NCBIfam" id="TIGR03087">
    <property type="entry name" value="stp1"/>
    <property type="match status" value="1"/>
</dbReference>
<name>A0A1E1F0N4_9SPHN</name>
<dbReference type="KEGG" id="sclo:SCLO_1010240"/>
<dbReference type="GO" id="GO:0016757">
    <property type="term" value="F:glycosyltransferase activity"/>
    <property type="evidence" value="ECO:0007669"/>
    <property type="project" value="TreeGrafter"/>
</dbReference>
<dbReference type="RefSeq" id="WP_066520772.1">
    <property type="nucleotide sequence ID" value="NZ_AP017655.1"/>
</dbReference>
<evidence type="ECO:0000313" key="2">
    <source>
        <dbReference type="Proteomes" id="UP000218272"/>
    </source>
</evidence>
<dbReference type="AlphaFoldDB" id="A0A1E1F0N4"/>
<dbReference type="PANTHER" id="PTHR12526">
    <property type="entry name" value="GLYCOSYLTRANSFERASE"/>
    <property type="match status" value="1"/>
</dbReference>
<keyword evidence="1" id="KW-0808">Transferase</keyword>
<dbReference type="SUPFAM" id="SSF53756">
    <property type="entry name" value="UDP-Glycosyltransferase/glycogen phosphorylase"/>
    <property type="match status" value="1"/>
</dbReference>
<dbReference type="OrthoDB" id="9807209at2"/>
<sequence length="408" mass="44141">MTGEILFLCHRIPFPPDRGDKIRSYHLLKRLAEIAPVHVGCFADDARDMGFAQEMAALAASQRVLMRDRSRLVAGLSGLAKGQPLLVSLFDHPELHRWVAQVMAERPISAVVAYSAQMAHFVPMLPDPVRFLMDFVDFDSAKYAAYGAEGSGPMAWINRREGRVLLDFEKRTAARADVCAFVSEAEAALFRQASGQGRDKVVAIENGVALDFFDPSTDFPAVEKGEGPLLVFTGQMDYRPNVEAVESFARESLPAIRAVHPDARFAIVGRNPSKSVQALAALAGVIVTGGVPDVRGWLAAADVVVAPLRIARGIQNKVLEAMAMARPVVASPQAAEGIDAQDETHFLIAADPAGEAARIIALLADPARAARLAQAARARMEQRYRWSATLDAVPDLLFGQPEKDARAA</sequence>
<dbReference type="EMBL" id="AP017655">
    <property type="protein sequence ID" value="BAV64064.1"/>
    <property type="molecule type" value="Genomic_DNA"/>
</dbReference>
<reference evidence="1 2" key="1">
    <citation type="submission" date="2016-10" db="EMBL/GenBank/DDBJ databases">
        <title>Complete Genome Sequence of the Nonylphenol-Degrading Bacterium Sphingobium cloacae JCM 10874T.</title>
        <authorList>
            <person name="Ootsuka M."/>
            <person name="Nishizawa T."/>
            <person name="Ohta H."/>
        </authorList>
    </citation>
    <scope>NUCLEOTIDE SEQUENCE [LARGE SCALE GENOMIC DNA]</scope>
    <source>
        <strain evidence="1 2">JCM 10874</strain>
    </source>
</reference>
<dbReference type="InterPro" id="IPR017521">
    <property type="entry name" value="Sugar_tfrase_PEP-CTERM_Stp1"/>
</dbReference>
<proteinExistence type="predicted"/>